<comment type="caution">
    <text evidence="1">The sequence shown here is derived from an EMBL/GenBank/DDBJ whole genome shotgun (WGS) entry which is preliminary data.</text>
</comment>
<organism evidence="1 2">
    <name type="scientific">Phyllobacterium brassicacearum</name>
    <dbReference type="NCBI Taxonomy" id="314235"/>
    <lineage>
        <taxon>Bacteria</taxon>
        <taxon>Pseudomonadati</taxon>
        <taxon>Pseudomonadota</taxon>
        <taxon>Alphaproteobacteria</taxon>
        <taxon>Hyphomicrobiales</taxon>
        <taxon>Phyllobacteriaceae</taxon>
        <taxon>Phyllobacterium</taxon>
    </lineage>
</organism>
<dbReference type="Proteomes" id="UP000241444">
    <property type="component" value="Unassembled WGS sequence"/>
</dbReference>
<protein>
    <submittedName>
        <fullName evidence="1">Uncharacterized protein</fullName>
    </submittedName>
</protein>
<reference evidence="2" key="1">
    <citation type="submission" date="2017-11" db="EMBL/GenBank/DDBJ databases">
        <authorList>
            <person name="Kuznetsova I."/>
            <person name="Sazanova A."/>
            <person name="Chirak E."/>
            <person name="Safronova V."/>
            <person name="Willems A."/>
        </authorList>
    </citation>
    <scope>NUCLEOTIDE SEQUENCE [LARGE SCALE GENOMIC DNA]</scope>
    <source>
        <strain evidence="2">STM 196</strain>
    </source>
</reference>
<keyword evidence="2" id="KW-1185">Reference proteome</keyword>
<dbReference type="EMBL" id="PGGO01000025">
    <property type="protein sequence ID" value="PSH63340.1"/>
    <property type="molecule type" value="Genomic_DNA"/>
</dbReference>
<evidence type="ECO:0000313" key="2">
    <source>
        <dbReference type="Proteomes" id="UP000241444"/>
    </source>
</evidence>
<sequence length="99" mass="11086">MVVNEKMNVQDSLLARAELYERIWNYCIDEIGLRSAPLPRDVSSIELLGVLLVIATEAGESTVVDRDTFWADICAKHGIKTCDYQASFKKFASLVQPAH</sequence>
<gene>
    <name evidence="1" type="ORF">CU102_24055</name>
</gene>
<evidence type="ECO:0000313" key="1">
    <source>
        <dbReference type="EMBL" id="PSH63340.1"/>
    </source>
</evidence>
<accession>A0A2P7BA49</accession>
<dbReference type="AlphaFoldDB" id="A0A2P7BA49"/>
<name>A0A2P7BA49_9HYPH</name>
<dbReference type="RefSeq" id="WP_106713615.1">
    <property type="nucleotide sequence ID" value="NZ_PGGO01000025.1"/>
</dbReference>
<proteinExistence type="predicted"/>